<reference evidence="2" key="1">
    <citation type="submission" date="2017-04" db="EMBL/GenBank/DDBJ databases">
        <title>Genome evolution of the luminous symbionts of deep sea anglerfish.</title>
        <authorList>
            <person name="Hendry T.A."/>
        </authorList>
    </citation>
    <scope>NUCLEOTIDE SEQUENCE [LARGE SCALE GENOMIC DNA]</scope>
</reference>
<organism evidence="1 2">
    <name type="scientific">Candidatus Enterovibrio escicola</name>
    <dbReference type="NCBI Taxonomy" id="1927127"/>
    <lineage>
        <taxon>Bacteria</taxon>
        <taxon>Pseudomonadati</taxon>
        <taxon>Pseudomonadota</taxon>
        <taxon>Gammaproteobacteria</taxon>
        <taxon>Vibrionales</taxon>
        <taxon>Vibrionaceae</taxon>
        <taxon>Enterovibrio</taxon>
    </lineage>
</organism>
<comment type="caution">
    <text evidence="1">The sequence shown here is derived from an EMBL/GenBank/DDBJ whole genome shotgun (WGS) entry which is preliminary data.</text>
</comment>
<gene>
    <name evidence="1" type="ORF">BTN49_2718</name>
</gene>
<sequence length="45" mass="5129">MTIAPDGAYDTRACYPVLNHKGIIPLFHLEATRDTWKKGILEMKL</sequence>
<accession>A0A2A5T0N2</accession>
<protein>
    <submittedName>
        <fullName evidence="1">Uncharacterized protein</fullName>
    </submittedName>
</protein>
<dbReference type="EMBL" id="NBYY01000031">
    <property type="protein sequence ID" value="PCS21706.1"/>
    <property type="molecule type" value="Genomic_DNA"/>
</dbReference>
<dbReference type="Proteomes" id="UP000219020">
    <property type="component" value="Unassembled WGS sequence"/>
</dbReference>
<keyword evidence="2" id="KW-1185">Reference proteome</keyword>
<dbReference type="AlphaFoldDB" id="A0A2A5T0N2"/>
<evidence type="ECO:0000313" key="2">
    <source>
        <dbReference type="Proteomes" id="UP000219020"/>
    </source>
</evidence>
<evidence type="ECO:0000313" key="1">
    <source>
        <dbReference type="EMBL" id="PCS21706.1"/>
    </source>
</evidence>
<proteinExistence type="predicted"/>
<name>A0A2A5T0N2_9GAMM</name>